<dbReference type="Pfam" id="PF16016">
    <property type="entry name" value="VASt"/>
    <property type="match status" value="2"/>
</dbReference>
<dbReference type="Gene3D" id="2.30.29.30">
    <property type="entry name" value="Pleckstrin-homology domain (PH domain)/Phosphotyrosine-binding domain (PTB)"/>
    <property type="match status" value="1"/>
</dbReference>
<dbReference type="SMART" id="SM00239">
    <property type="entry name" value="C2"/>
    <property type="match status" value="2"/>
</dbReference>
<organism evidence="8 9">
    <name type="scientific">Marchantia polymorpha subsp. ruderalis</name>
    <dbReference type="NCBI Taxonomy" id="1480154"/>
    <lineage>
        <taxon>Eukaryota</taxon>
        <taxon>Viridiplantae</taxon>
        <taxon>Streptophyta</taxon>
        <taxon>Embryophyta</taxon>
        <taxon>Marchantiophyta</taxon>
        <taxon>Marchantiopsida</taxon>
        <taxon>Marchantiidae</taxon>
        <taxon>Marchantiales</taxon>
        <taxon>Marchantiaceae</taxon>
        <taxon>Marchantia</taxon>
    </lineage>
</organism>
<keyword evidence="2" id="KW-0812">Transmembrane</keyword>
<evidence type="ECO:0000256" key="4">
    <source>
        <dbReference type="ARBA" id="ARBA00023136"/>
    </source>
</evidence>
<evidence type="ECO:0008006" key="10">
    <source>
        <dbReference type="Google" id="ProtNLM"/>
    </source>
</evidence>
<dbReference type="Pfam" id="PF00168">
    <property type="entry name" value="C2"/>
    <property type="match status" value="2"/>
</dbReference>
<dbReference type="Gene3D" id="2.60.40.150">
    <property type="entry name" value="C2 domain"/>
    <property type="match status" value="2"/>
</dbReference>
<comment type="subcellular location">
    <subcellularLocation>
        <location evidence="1">Membrane</location>
        <topology evidence="1">Single-pass membrane protein</topology>
    </subcellularLocation>
</comment>
<dbReference type="EMBL" id="LVLJ01000960">
    <property type="protein sequence ID" value="OAE31799.1"/>
    <property type="molecule type" value="Genomic_DNA"/>
</dbReference>
<dbReference type="GO" id="GO:0016020">
    <property type="term" value="C:membrane"/>
    <property type="evidence" value="ECO:0007669"/>
    <property type="project" value="UniProtKB-SubCell"/>
</dbReference>
<dbReference type="InterPro" id="IPR004182">
    <property type="entry name" value="GRAM"/>
</dbReference>
<dbReference type="InterPro" id="IPR031968">
    <property type="entry name" value="VASt"/>
</dbReference>
<dbReference type="InterPro" id="IPR035892">
    <property type="entry name" value="C2_domain_sf"/>
</dbReference>
<feature type="region of interest" description="Disordered" evidence="5">
    <location>
        <begin position="137"/>
        <end position="156"/>
    </location>
</feature>
<dbReference type="Proteomes" id="UP000077202">
    <property type="component" value="Unassembled WGS sequence"/>
</dbReference>
<reference evidence="8" key="1">
    <citation type="submission" date="2016-03" db="EMBL/GenBank/DDBJ databases">
        <title>Mechanisms controlling the formation of the plant cell surface in tip-growing cells are functionally conserved among land plants.</title>
        <authorList>
            <person name="Honkanen S."/>
            <person name="Jones V.A."/>
            <person name="Morieri G."/>
            <person name="Champion C."/>
            <person name="Hetherington A.J."/>
            <person name="Kelly S."/>
            <person name="Saint-Marcoux D."/>
            <person name="Proust H."/>
            <person name="Prescott H."/>
            <person name="Dolan L."/>
        </authorList>
    </citation>
    <scope>NUCLEOTIDE SEQUENCE [LARGE SCALE GENOMIC DNA]</scope>
    <source>
        <tissue evidence="8">Whole gametophyte</tissue>
    </source>
</reference>
<evidence type="ECO:0000259" key="6">
    <source>
        <dbReference type="PROSITE" id="PS50004"/>
    </source>
</evidence>
<keyword evidence="3" id="KW-1133">Transmembrane helix</keyword>
<keyword evidence="4" id="KW-0472">Membrane</keyword>
<evidence type="ECO:0000256" key="5">
    <source>
        <dbReference type="SAM" id="MobiDB-lite"/>
    </source>
</evidence>
<keyword evidence="9" id="KW-1185">Reference proteome</keyword>
<dbReference type="PRINTS" id="PR00360">
    <property type="entry name" value="C2DOMAIN"/>
</dbReference>
<gene>
    <name evidence="8" type="ORF">AXG93_1838s1090</name>
</gene>
<feature type="domain" description="VASt" evidence="7">
    <location>
        <begin position="1123"/>
        <end position="1285"/>
    </location>
</feature>
<feature type="region of interest" description="Disordered" evidence="5">
    <location>
        <begin position="327"/>
        <end position="386"/>
    </location>
</feature>
<dbReference type="PANTHER" id="PTHR46296:SF8">
    <property type="entry name" value="OS06G0297800 PROTEIN"/>
    <property type="match status" value="1"/>
</dbReference>
<feature type="region of interest" description="Disordered" evidence="5">
    <location>
        <begin position="447"/>
        <end position="493"/>
    </location>
</feature>
<dbReference type="PANTHER" id="PTHR46296">
    <property type="entry name" value="BNAA05G37250D PROTEIN"/>
    <property type="match status" value="1"/>
</dbReference>
<protein>
    <recommendedName>
        <fullName evidence="10">C2 domain-containing protein</fullName>
    </recommendedName>
</protein>
<dbReference type="InterPro" id="IPR011993">
    <property type="entry name" value="PH-like_dom_sf"/>
</dbReference>
<evidence type="ECO:0000313" key="9">
    <source>
        <dbReference type="Proteomes" id="UP000077202"/>
    </source>
</evidence>
<dbReference type="PROSITE" id="PS50004">
    <property type="entry name" value="C2"/>
    <property type="match status" value="2"/>
</dbReference>
<dbReference type="InterPro" id="IPR044511">
    <property type="entry name" value="At1g03370/At5g50170-like"/>
</dbReference>
<comment type="caution">
    <text evidence="8">The sequence shown here is derived from an EMBL/GenBank/DDBJ whole genome shotgun (WGS) entry which is preliminary data.</text>
</comment>
<feature type="domain" description="C2" evidence="6">
    <location>
        <begin position="781"/>
        <end position="899"/>
    </location>
</feature>
<accession>A0A176WFD7</accession>
<dbReference type="PROSITE" id="PS51778">
    <property type="entry name" value="VAST"/>
    <property type="match status" value="2"/>
</dbReference>
<evidence type="ECO:0000256" key="2">
    <source>
        <dbReference type="ARBA" id="ARBA00022692"/>
    </source>
</evidence>
<feature type="domain" description="VASt" evidence="7">
    <location>
        <begin position="519"/>
        <end position="690"/>
    </location>
</feature>
<feature type="domain" description="C2" evidence="6">
    <location>
        <begin position="177"/>
        <end position="294"/>
    </location>
</feature>
<dbReference type="Pfam" id="PF02893">
    <property type="entry name" value="GRAM"/>
    <property type="match status" value="1"/>
</dbReference>
<name>A0A176WFD7_MARPO</name>
<evidence type="ECO:0000256" key="3">
    <source>
        <dbReference type="ARBA" id="ARBA00022989"/>
    </source>
</evidence>
<feature type="compositionally biased region" description="Low complexity" evidence="5">
    <location>
        <begin position="364"/>
        <end position="378"/>
    </location>
</feature>
<dbReference type="InterPro" id="IPR000008">
    <property type="entry name" value="C2_dom"/>
</dbReference>
<evidence type="ECO:0000313" key="8">
    <source>
        <dbReference type="EMBL" id="OAE31799.1"/>
    </source>
</evidence>
<feature type="compositionally biased region" description="Low complexity" evidence="5">
    <location>
        <begin position="450"/>
        <end position="469"/>
    </location>
</feature>
<proteinExistence type="predicted"/>
<dbReference type="SUPFAM" id="SSF49562">
    <property type="entry name" value="C2 domain (Calcium/lipid-binding domain, CaLB)"/>
    <property type="match status" value="2"/>
</dbReference>
<evidence type="ECO:0000259" key="7">
    <source>
        <dbReference type="PROSITE" id="PS51778"/>
    </source>
</evidence>
<evidence type="ECO:0000256" key="1">
    <source>
        <dbReference type="ARBA" id="ARBA00004167"/>
    </source>
</evidence>
<feature type="region of interest" description="Disordered" evidence="5">
    <location>
        <begin position="98"/>
        <end position="127"/>
    </location>
</feature>
<sequence>MDEANLSCTYCEHSTERQLCPSLKLTVSCRAGGQGHRVALVENARSVPGLFPNLRQRQSGLTIGSLAWRAESEANGIEARRHLRGEYEAEVAERERRVISKGRTGGRGVSVAAPFAPAATDSRSSAILTRDLCDEREREREKECDGERRGKEGRKEERRGAFVELGDLGTNGAETGMYGGLRLSGEGSEESGSGRRHDFRCSVVEARNLIAKDPNGFSDPFVRLALGATKSRTVVVHKNLNPSWHEEFFFNVSDLDDELKVTVWDQDRFSDDFLGQMKIPVSQVLNADKQTLSNKWFPLQKRSEKSKNDVSGEIKLEVSLIGRKFNNDLETQPSRGSARVSPSAMSPPRMSLDNRFSSGRTSVDDASSVHRSSSTASSEAGDMVGDLDTVPLLQSESPRIRGPTVMNPDSPLVREAADLDKSLRKSLSNNPLAGKFSSIFHNRRRRSKKYSTISPSSSVSSSTSASLISGATTPTESSMLGDHSSESGDEDEELVPLSFFQDDEKSVGESPEDLPPPLPQGILLDQPYAVSMKEMNALIFKPESPFIKQLGEVQKTTEYIENPWKKCGSDPMKRTISYRKAPTALVSAVVAAEEQTYLRADDKGFAVLCVVATPDVPYGKCFLCEVLFVITPGLPTETGEKTCNLQISWRLNFVQSTMASGFIVKGANGGLKESFAVFAEVMSQSAKPLDGSVGKVVSLGSDVIPRTDWQLAKEYFGNYTVLLTVLGLLFVLLHIFLSKTRARQGLEFWGVDLPDSLGELLICALITRQVERVGRMGQKFLLARLKANDHGVKAQGDGWLLTIALVEAENLYSLDTDNSCDPYVVFTCNGKIRTSSVILGSCKPQWKEVYEFDATEDPPSTLDIEVFDYDGPFSQAESLGHASINFLKTKEGELSDMWLPLVGKMATVHGCKIHLRVVLTNTKDVDFTKQEYMGKVEKEANTKLVKRSPKLNSQFQKLFALPSEEFLINDYACAIKKKIPIQGRLFLSPRQLGFYSNLFGHKTKFSFLWEDIEEIKEVAPSRGVLLYPSITITLRKDRGHDARSGSKGVDYKGRLRFQFLSFVKPGPAFRTIIALWKNRTLSVEQQMDLIASVEAGDGMKYAVADRQRQVDENQAFLGVEDAHMSELASMDSSLTVKQLHYLLEKGELDKHVMQLFGVNNYKSSHWEMVGDDPKVTRRQVSYTLNRQQCRFGSAVTSIQQKTISDDTKTGLIEEVMTLHDVPFGDHFQVQVRKEIETTSDEPPVTHCKIYAGVAWHKSAGFQKKITKNILRYMTQFLKDYSELVKKVASVAPPEVMD</sequence>
<dbReference type="CDD" id="cd00030">
    <property type="entry name" value="C2"/>
    <property type="match status" value="2"/>
</dbReference>
<dbReference type="SMART" id="SM00568">
    <property type="entry name" value="GRAM"/>
    <property type="match status" value="1"/>
</dbReference>